<dbReference type="AlphaFoldDB" id="A0A951UJD5"/>
<dbReference type="PANTHER" id="PTHR24567:SF74">
    <property type="entry name" value="HTH-TYPE TRANSCRIPTIONAL REGULATOR ARCR"/>
    <property type="match status" value="1"/>
</dbReference>
<keyword evidence="1" id="KW-0805">Transcription regulation</keyword>
<reference evidence="5" key="2">
    <citation type="journal article" date="2022" name="Microbiol. Resour. Announc.">
        <title>Metagenome Sequencing to Explore Phylogenomics of Terrestrial Cyanobacteria.</title>
        <authorList>
            <person name="Ward R.D."/>
            <person name="Stajich J.E."/>
            <person name="Johansen J.R."/>
            <person name="Huntemann M."/>
            <person name="Clum A."/>
            <person name="Foster B."/>
            <person name="Foster B."/>
            <person name="Roux S."/>
            <person name="Palaniappan K."/>
            <person name="Varghese N."/>
            <person name="Mukherjee S."/>
            <person name="Reddy T.B.K."/>
            <person name="Daum C."/>
            <person name="Copeland A."/>
            <person name="Chen I.A."/>
            <person name="Ivanova N.N."/>
            <person name="Kyrpides N.C."/>
            <person name="Shapiro N."/>
            <person name="Eloe-Fadrosh E.A."/>
            <person name="Pietrasiak N."/>
        </authorList>
    </citation>
    <scope>NUCLEOTIDE SEQUENCE</scope>
    <source>
        <strain evidence="5">JT2-VF2</strain>
    </source>
</reference>
<dbReference type="InterPro" id="IPR012318">
    <property type="entry name" value="HTH_CRP"/>
</dbReference>
<dbReference type="GO" id="GO:0003700">
    <property type="term" value="F:DNA-binding transcription factor activity"/>
    <property type="evidence" value="ECO:0007669"/>
    <property type="project" value="TreeGrafter"/>
</dbReference>
<dbReference type="InterPro" id="IPR014710">
    <property type="entry name" value="RmlC-like_jellyroll"/>
</dbReference>
<dbReference type="InterPro" id="IPR036390">
    <property type="entry name" value="WH_DNA-bd_sf"/>
</dbReference>
<dbReference type="SMART" id="SM00100">
    <property type="entry name" value="cNMP"/>
    <property type="match status" value="1"/>
</dbReference>
<gene>
    <name evidence="5" type="ORF">KME32_32680</name>
</gene>
<evidence type="ECO:0000256" key="1">
    <source>
        <dbReference type="ARBA" id="ARBA00023015"/>
    </source>
</evidence>
<evidence type="ECO:0000313" key="6">
    <source>
        <dbReference type="Proteomes" id="UP000715781"/>
    </source>
</evidence>
<protein>
    <submittedName>
        <fullName evidence="5">Crp/Fnr family transcriptional regulator</fullName>
    </submittedName>
</protein>
<dbReference type="GO" id="GO:0005829">
    <property type="term" value="C:cytosol"/>
    <property type="evidence" value="ECO:0007669"/>
    <property type="project" value="TreeGrafter"/>
</dbReference>
<dbReference type="EMBL" id="JAHHHN010000046">
    <property type="protein sequence ID" value="MBW4565758.1"/>
    <property type="molecule type" value="Genomic_DNA"/>
</dbReference>
<proteinExistence type="predicted"/>
<keyword evidence="3" id="KW-0804">Transcription</keyword>
<comment type="caution">
    <text evidence="5">The sequence shown here is derived from an EMBL/GenBank/DDBJ whole genome shotgun (WGS) entry which is preliminary data.</text>
</comment>
<dbReference type="Pfam" id="PF13545">
    <property type="entry name" value="HTH_Crp_2"/>
    <property type="match status" value="1"/>
</dbReference>
<dbReference type="InterPro" id="IPR000595">
    <property type="entry name" value="cNMP-bd_dom"/>
</dbReference>
<dbReference type="InterPro" id="IPR036388">
    <property type="entry name" value="WH-like_DNA-bd_sf"/>
</dbReference>
<dbReference type="Gene3D" id="1.10.10.10">
    <property type="entry name" value="Winged helix-like DNA-binding domain superfamily/Winged helix DNA-binding domain"/>
    <property type="match status" value="1"/>
</dbReference>
<dbReference type="SUPFAM" id="SSF46785">
    <property type="entry name" value="Winged helix' DNA-binding domain"/>
    <property type="match status" value="1"/>
</dbReference>
<name>A0A951UJD5_9NOST</name>
<feature type="domain" description="Cyclic nucleotide-binding" evidence="4">
    <location>
        <begin position="15"/>
        <end position="133"/>
    </location>
</feature>
<dbReference type="InterPro" id="IPR050397">
    <property type="entry name" value="Env_Response_Regulators"/>
</dbReference>
<dbReference type="Proteomes" id="UP000715781">
    <property type="component" value="Unassembled WGS sequence"/>
</dbReference>
<accession>A0A951UJD5</accession>
<evidence type="ECO:0000313" key="5">
    <source>
        <dbReference type="EMBL" id="MBW4565758.1"/>
    </source>
</evidence>
<dbReference type="GO" id="GO:0003677">
    <property type="term" value="F:DNA binding"/>
    <property type="evidence" value="ECO:0007669"/>
    <property type="project" value="UniProtKB-KW"/>
</dbReference>
<organism evidence="5 6">
    <name type="scientific">Mojavia pulchra JT2-VF2</name>
    <dbReference type="NCBI Taxonomy" id="287848"/>
    <lineage>
        <taxon>Bacteria</taxon>
        <taxon>Bacillati</taxon>
        <taxon>Cyanobacteriota</taxon>
        <taxon>Cyanophyceae</taxon>
        <taxon>Nostocales</taxon>
        <taxon>Nostocaceae</taxon>
    </lineage>
</organism>
<dbReference type="InterPro" id="IPR018490">
    <property type="entry name" value="cNMP-bd_dom_sf"/>
</dbReference>
<dbReference type="PANTHER" id="PTHR24567">
    <property type="entry name" value="CRP FAMILY TRANSCRIPTIONAL REGULATORY PROTEIN"/>
    <property type="match status" value="1"/>
</dbReference>
<evidence type="ECO:0000256" key="3">
    <source>
        <dbReference type="ARBA" id="ARBA00023163"/>
    </source>
</evidence>
<sequence>MSVNNNPLKQPENKLLAALPTDEYERLIPHLKFVPLLSGQLIYTPAEPITHVYFPHKAVISLIATMQEGSSVEFALASNEGMAGITTILGDNTTTTTAIVQVPGDGMRMDVDVLISEFKKGGKLQSLLLRYLQALIAEMAQGSACNRLHNLEARFARWLLKVSDRLQSSEFALTQEFIAQMLGVRRSGVSVAAGTFSQAGIISYSRGRIKILNREALEANCCECYSVIKTEFARLLDDQPKRDRG</sequence>
<evidence type="ECO:0000256" key="2">
    <source>
        <dbReference type="ARBA" id="ARBA00023125"/>
    </source>
</evidence>
<reference evidence="5" key="1">
    <citation type="submission" date="2021-05" db="EMBL/GenBank/DDBJ databases">
        <authorList>
            <person name="Pietrasiak N."/>
            <person name="Ward R."/>
            <person name="Stajich J.E."/>
            <person name="Kurbessoian T."/>
        </authorList>
    </citation>
    <scope>NUCLEOTIDE SEQUENCE</scope>
    <source>
        <strain evidence="5">JT2-VF2</strain>
    </source>
</reference>
<dbReference type="SUPFAM" id="SSF51206">
    <property type="entry name" value="cAMP-binding domain-like"/>
    <property type="match status" value="1"/>
</dbReference>
<keyword evidence="2" id="KW-0238">DNA-binding</keyword>
<dbReference type="Gene3D" id="2.60.120.10">
    <property type="entry name" value="Jelly Rolls"/>
    <property type="match status" value="1"/>
</dbReference>
<evidence type="ECO:0000259" key="4">
    <source>
        <dbReference type="SMART" id="SM00100"/>
    </source>
</evidence>